<feature type="compositionally biased region" description="Basic and acidic residues" evidence="1">
    <location>
        <begin position="25"/>
        <end position="37"/>
    </location>
</feature>
<dbReference type="InterPro" id="IPR012444">
    <property type="entry name" value="DUF1647"/>
</dbReference>
<evidence type="ECO:0000256" key="1">
    <source>
        <dbReference type="SAM" id="MobiDB-lite"/>
    </source>
</evidence>
<reference evidence="3" key="1">
    <citation type="journal article" date="2023" name="PLoS Negl. Trop. Dis.">
        <title>A genome sequence for Biomphalaria pfeifferi, the major vector snail for the human-infecting parasite Schistosoma mansoni.</title>
        <authorList>
            <person name="Bu L."/>
            <person name="Lu L."/>
            <person name="Laidemitt M.R."/>
            <person name="Zhang S.M."/>
            <person name="Mutuku M."/>
            <person name="Mkoji G."/>
            <person name="Steinauer M."/>
            <person name="Loker E.S."/>
        </authorList>
    </citation>
    <scope>NUCLEOTIDE SEQUENCE</scope>
    <source>
        <strain evidence="3">KasaAsao</strain>
    </source>
</reference>
<keyword evidence="2" id="KW-1133">Transmembrane helix</keyword>
<organism evidence="3 4">
    <name type="scientific">Biomphalaria pfeifferi</name>
    <name type="common">Bloodfluke planorb</name>
    <name type="synonym">Freshwater snail</name>
    <dbReference type="NCBI Taxonomy" id="112525"/>
    <lineage>
        <taxon>Eukaryota</taxon>
        <taxon>Metazoa</taxon>
        <taxon>Spiralia</taxon>
        <taxon>Lophotrochozoa</taxon>
        <taxon>Mollusca</taxon>
        <taxon>Gastropoda</taxon>
        <taxon>Heterobranchia</taxon>
        <taxon>Euthyneura</taxon>
        <taxon>Panpulmonata</taxon>
        <taxon>Hygrophila</taxon>
        <taxon>Lymnaeoidea</taxon>
        <taxon>Planorbidae</taxon>
        <taxon>Biomphalaria</taxon>
    </lineage>
</organism>
<dbReference type="PANTHER" id="PTHR31389">
    <property type="entry name" value="LD39211P"/>
    <property type="match status" value="1"/>
</dbReference>
<comment type="caution">
    <text evidence="3">The sequence shown here is derived from an EMBL/GenBank/DDBJ whole genome shotgun (WGS) entry which is preliminary data.</text>
</comment>
<dbReference type="Proteomes" id="UP001233172">
    <property type="component" value="Unassembled WGS sequence"/>
</dbReference>
<feature type="transmembrane region" description="Helical" evidence="2">
    <location>
        <begin position="394"/>
        <end position="416"/>
    </location>
</feature>
<feature type="transmembrane region" description="Helical" evidence="2">
    <location>
        <begin position="260"/>
        <end position="280"/>
    </location>
</feature>
<name>A0AAD8AQ87_BIOPF</name>
<evidence type="ECO:0000313" key="3">
    <source>
        <dbReference type="EMBL" id="KAK0040394.1"/>
    </source>
</evidence>
<keyword evidence="4" id="KW-1185">Reference proteome</keyword>
<gene>
    <name evidence="3" type="ORF">Bpfe_030188</name>
</gene>
<feature type="region of interest" description="Disordered" evidence="1">
    <location>
        <begin position="22"/>
        <end position="46"/>
    </location>
</feature>
<proteinExistence type="predicted"/>
<dbReference type="AlphaFoldDB" id="A0AAD8AQ87"/>
<sequence>MSRLGELQNAYLNSLSSLKRISNKGKSDDKKNDESKNDSTTNTMSLPKPNFPITPNMFILSACFWTIMFVLIYECIVYGTMYSRITMEADLHSKCQEKFGSEDENLNKVDNYSFGVAQPYIFQLKPAAKAKEDYPMETTTLPPFVTAVSTSEFFQLQGLINHIMEDLMTSQSDIKLLVYDIGLYKKERELIEKYCHCEVRDFPFQEYPRHVSDITNYAWRPIMLQIVLEEFGSAVYIEATTRFKTDLSINFLKRRGSKSYFLWDLPIYTSLVSYTATGMFEFLDEQRCTFLDTSILSSEAIVLYRTEKTWRELMKPWLKCALNEDCIAPQYATYSGCFELRHPRTTGCHRYDMSALSIILNRGVQYTVKSGKMISFRLTYKDETITLYFPEQPWTYAEICLLILSPFLLFILYKFFFKRRRCRL</sequence>
<reference evidence="3" key="2">
    <citation type="submission" date="2023-04" db="EMBL/GenBank/DDBJ databases">
        <authorList>
            <person name="Bu L."/>
            <person name="Lu L."/>
            <person name="Laidemitt M.R."/>
            <person name="Zhang S.M."/>
            <person name="Mutuku M."/>
            <person name="Mkoji G."/>
            <person name="Steinauer M."/>
            <person name="Loker E.S."/>
        </authorList>
    </citation>
    <scope>NUCLEOTIDE SEQUENCE</scope>
    <source>
        <strain evidence="3">KasaAsao</strain>
        <tissue evidence="3">Whole Snail</tissue>
    </source>
</reference>
<dbReference type="EMBL" id="JASAOG010000329">
    <property type="protein sequence ID" value="KAK0040394.1"/>
    <property type="molecule type" value="Genomic_DNA"/>
</dbReference>
<evidence type="ECO:0000256" key="2">
    <source>
        <dbReference type="SAM" id="Phobius"/>
    </source>
</evidence>
<keyword evidence="2" id="KW-0812">Transmembrane</keyword>
<evidence type="ECO:0000313" key="4">
    <source>
        <dbReference type="Proteomes" id="UP001233172"/>
    </source>
</evidence>
<keyword evidence="2" id="KW-0472">Membrane</keyword>
<protein>
    <submittedName>
        <fullName evidence="3">Uncharacterized protein</fullName>
    </submittedName>
</protein>
<dbReference type="PANTHER" id="PTHR31389:SF4">
    <property type="entry name" value="LD39211P"/>
    <property type="match status" value="1"/>
</dbReference>
<feature type="transmembrane region" description="Helical" evidence="2">
    <location>
        <begin position="57"/>
        <end position="78"/>
    </location>
</feature>
<dbReference type="Pfam" id="PF07801">
    <property type="entry name" value="DUF1647"/>
    <property type="match status" value="1"/>
</dbReference>
<accession>A0AAD8AQ87</accession>